<dbReference type="EMBL" id="CP011129">
    <property type="protein sequence ID" value="ALN82224.1"/>
    <property type="molecule type" value="Genomic_DNA"/>
</dbReference>
<evidence type="ECO:0000313" key="3">
    <source>
        <dbReference type="Proteomes" id="UP000060787"/>
    </source>
</evidence>
<dbReference type="RefSeq" id="WP_144436652.1">
    <property type="nucleotide sequence ID" value="NZ_CP011129.1"/>
</dbReference>
<feature type="signal peptide" evidence="1">
    <location>
        <begin position="1"/>
        <end position="24"/>
    </location>
</feature>
<evidence type="ECO:0000256" key="1">
    <source>
        <dbReference type="SAM" id="SignalP"/>
    </source>
</evidence>
<sequence length="72" mass="7605">MRLIAIAVATVVLGGFALAGSVKAAPPWQGYSILYFNEAGEEVGGAVASCGGQYSSWGERTAIFQKQTWFCD</sequence>
<protein>
    <recommendedName>
        <fullName evidence="4">Secreted protein</fullName>
    </recommendedName>
</protein>
<proteinExistence type="predicted"/>
<evidence type="ECO:0000313" key="2">
    <source>
        <dbReference type="EMBL" id="ALN82224.1"/>
    </source>
</evidence>
<dbReference type="OrthoDB" id="6027655at2"/>
<dbReference type="Proteomes" id="UP000060787">
    <property type="component" value="Chromosome"/>
</dbReference>
<gene>
    <name evidence="2" type="ORF">LA76x_4108</name>
</gene>
<dbReference type="STRING" id="84531.LA76x_4108"/>
<dbReference type="KEGG" id="lab:LA76x_4108"/>
<keyword evidence="3" id="KW-1185">Reference proteome</keyword>
<accession>A0A0S2E3R9</accession>
<dbReference type="KEGG" id="laq:GLA29479_4612"/>
<keyword evidence="1" id="KW-0732">Signal</keyword>
<organism evidence="2 3">
    <name type="scientific">Lysobacter antibioticus</name>
    <dbReference type="NCBI Taxonomy" id="84531"/>
    <lineage>
        <taxon>Bacteria</taxon>
        <taxon>Pseudomonadati</taxon>
        <taxon>Pseudomonadota</taxon>
        <taxon>Gammaproteobacteria</taxon>
        <taxon>Lysobacterales</taxon>
        <taxon>Lysobacteraceae</taxon>
        <taxon>Lysobacter</taxon>
    </lineage>
</organism>
<dbReference type="PATRIC" id="fig|84531.7.peg.4503"/>
<feature type="chain" id="PRO_5009798066" description="Secreted protein" evidence="1">
    <location>
        <begin position="25"/>
        <end position="72"/>
    </location>
</feature>
<dbReference type="AlphaFoldDB" id="A0A0S2E3R9"/>
<name>A0A0S2E3R9_LYSAN</name>
<dbReference type="InterPro" id="IPR046256">
    <property type="entry name" value="DUF6289"/>
</dbReference>
<reference evidence="2 3" key="1">
    <citation type="journal article" date="2015" name="BMC Genomics">
        <title>Comparative genomics and metabolic profiling of the genus Lysobacter.</title>
        <authorList>
            <person name="de Bruijn I."/>
            <person name="Cheng X."/>
            <person name="de Jager V."/>
            <person name="Exposito R.G."/>
            <person name="Watrous J."/>
            <person name="Patel N."/>
            <person name="Postma J."/>
            <person name="Dorrestein P.C."/>
            <person name="Kobayashi D."/>
            <person name="Raaijmakers J.M."/>
        </authorList>
    </citation>
    <scope>NUCLEOTIDE SEQUENCE [LARGE SCALE GENOMIC DNA]</scope>
    <source>
        <strain evidence="2 3">76</strain>
    </source>
</reference>
<evidence type="ECO:0008006" key="4">
    <source>
        <dbReference type="Google" id="ProtNLM"/>
    </source>
</evidence>
<dbReference type="Pfam" id="PF19806">
    <property type="entry name" value="DUF6289"/>
    <property type="match status" value="1"/>
</dbReference>